<feature type="repeat" description="TPR" evidence="3">
    <location>
        <begin position="958"/>
        <end position="991"/>
    </location>
</feature>
<dbReference type="EMBL" id="CP009438">
    <property type="protein sequence ID" value="AIS02263.1"/>
    <property type="molecule type" value="Genomic_DNA"/>
</dbReference>
<evidence type="ECO:0000256" key="3">
    <source>
        <dbReference type="PROSITE-ProRule" id="PRU00339"/>
    </source>
</evidence>
<dbReference type="GO" id="GO:0009279">
    <property type="term" value="C:cell outer membrane"/>
    <property type="evidence" value="ECO:0007669"/>
    <property type="project" value="TreeGrafter"/>
</dbReference>
<reference evidence="6" key="1">
    <citation type="journal article" date="2015" name="J. Biotechnol.">
        <title>Complete genome sequence of the actinobacterium Streptomyces glaucescens GLA.O (DSM 40922) consisting of a linear chromosome and one linear plasmid.</title>
        <authorList>
            <person name="Ortseifen V."/>
            <person name="Winkler A."/>
            <person name="Albersmeier A."/>
            <person name="Wendler S."/>
            <person name="Puhler A."/>
            <person name="Kalinowski J."/>
            <person name="Ruckert C."/>
        </authorList>
    </citation>
    <scope>NUCLEOTIDE SEQUENCE [LARGE SCALE GENOMIC DNA]</scope>
    <source>
        <strain evidence="6">DSM 40922 / GLA O</strain>
    </source>
</reference>
<protein>
    <submittedName>
        <fullName evidence="5">Tetratricopeptide</fullName>
    </submittedName>
</protein>
<dbReference type="InterPro" id="IPR011990">
    <property type="entry name" value="TPR-like_helical_dom_sf"/>
</dbReference>
<evidence type="ECO:0000313" key="5">
    <source>
        <dbReference type="EMBL" id="AIS02263.1"/>
    </source>
</evidence>
<feature type="repeat" description="TPR" evidence="3">
    <location>
        <begin position="720"/>
        <end position="753"/>
    </location>
</feature>
<dbReference type="STRING" id="1907.SGLAU_31645"/>
<dbReference type="SMART" id="SM00028">
    <property type="entry name" value="TPR"/>
    <property type="match status" value="17"/>
</dbReference>
<dbReference type="Pfam" id="PF13181">
    <property type="entry name" value="TPR_8"/>
    <property type="match status" value="2"/>
</dbReference>
<feature type="repeat" description="TPR" evidence="3">
    <location>
        <begin position="516"/>
        <end position="549"/>
    </location>
</feature>
<feature type="repeat" description="TPR" evidence="3">
    <location>
        <begin position="890"/>
        <end position="923"/>
    </location>
</feature>
<feature type="repeat" description="TPR" evidence="3">
    <location>
        <begin position="652"/>
        <end position="685"/>
    </location>
</feature>
<dbReference type="Proteomes" id="UP000029482">
    <property type="component" value="Chromosome"/>
</dbReference>
<sequence length="1172" mass="129076">MSLFVRNLAKDPEDEVSPAEFLFHVRGVGGVGKSTLLREWQERARAAGAVSAVVDEGDVHGVEQALVEVARQLAEQAGPLKEFDRAAEQHRKEQEAAVEPGPMEGGPDAVAQGGDRSRSGVRARGRRGRGGDESRVRRAFVTELGKLCERYEWVVLFFDTWERTGRYLDGWLRALLEDEYGPLPTNVMVVLAGRDQLAEREWGPLRAQVVDVPLEVFTEAETRALLAARDVTAPDVVDAVFQLSMGLPLLVDLLAHARPGAAEDVDPDGDVVDAAVERFVQWVTDARQREAVLACALAPHLNKEVFDAAAPEDARELWEWLCRQPFVSGHGGFKQYHAVVRASMVRRQRTHSPQHWMAAHLRLADTHAAWRAAAAHGLSEEKRWSDARWLRHHVDETYHRLCAQPTASLGRALEQAVHAAGQDTAALRQWVGNLELAARDTAEPTLVSWAGRLRTAVASADPALECLTALLSHGPLDLTTRAWCHTYRGRRLYHLDRNEEAIAELDRAVAADPRNVRGWVYRGEAHRWLNHLTQALADYTTALALSPDDAFLLAKRGETYCADERYDEAMADLTGALELDPALAWALVARGETHRMAGRYDEAVTDLTAAITLDSSYTWCMTARGQAHRQAGRYDEAITDLTAAIHLDPTDAWAFAQRGEAHREAGRYDEAITDLTAAIHLDPTDAWALCGRGEAHRQAGRYDQAITDLTAAIERDSTLAWAFGCRGEAHRQAGRYDEAVTDLTAALQLDPAYAWALAKRGEAHRQAGRYDEAVTDLTAALQLDPAYAWAFGSRGEAHLQAGRYDEAVTDLTAAIERDPAYAWALAKRGEVHRQAGRYDEAVTDLTAALELNPTQAWVLGTRGQTHRQAGRYDEAVTDLTAAVQLDPAYAWALAERGEAHFQAGRYDEAVTDLTAAVQLDPGYFSALGNRGEAHRQAGRYDEAVTDLTAALELDPTSAWARTLRGEAHRQAGRYDDAVTDLTAALELDPANTWAHALRGEAHRQAGRYDEAITDLTAALELDPANTWAIGLRGTARRQAGDLPGAREDLERVASSPDTSTFLFERLILDTVETGAAACAEQWTDLFASPPEALDDNVSRFLPLFRALLVDHDVDIAVATEVFLTATPERDAVTDLRHYLVEFSALGGEPADRAQRCRRLVDDWQRPGADTEP</sequence>
<dbReference type="Gene3D" id="1.25.40.10">
    <property type="entry name" value="Tetratricopeptide repeat domain"/>
    <property type="match status" value="7"/>
</dbReference>
<evidence type="ECO:0000256" key="1">
    <source>
        <dbReference type="ARBA" id="ARBA00022737"/>
    </source>
</evidence>
<dbReference type="SUPFAM" id="SSF52540">
    <property type="entry name" value="P-loop containing nucleoside triphosphate hydrolases"/>
    <property type="match status" value="1"/>
</dbReference>
<feature type="region of interest" description="Disordered" evidence="4">
    <location>
        <begin position="84"/>
        <end position="131"/>
    </location>
</feature>
<dbReference type="eggNOG" id="COG0457">
    <property type="taxonomic scope" value="Bacteria"/>
</dbReference>
<name>A0A089XE42_STRGA</name>
<evidence type="ECO:0000313" key="6">
    <source>
        <dbReference type="Proteomes" id="UP000029482"/>
    </source>
</evidence>
<dbReference type="KEGG" id="sgu:SGLAU_31645"/>
<feature type="repeat" description="TPR" evidence="3">
    <location>
        <begin position="754"/>
        <end position="787"/>
    </location>
</feature>
<dbReference type="InterPro" id="IPR027417">
    <property type="entry name" value="P-loop_NTPase"/>
</dbReference>
<dbReference type="GO" id="GO:0046813">
    <property type="term" value="P:receptor-mediated virion attachment to host cell"/>
    <property type="evidence" value="ECO:0007669"/>
    <property type="project" value="TreeGrafter"/>
</dbReference>
<feature type="repeat" description="TPR" evidence="3">
    <location>
        <begin position="550"/>
        <end position="583"/>
    </location>
</feature>
<proteinExistence type="predicted"/>
<dbReference type="SUPFAM" id="SSF48452">
    <property type="entry name" value="TPR-like"/>
    <property type="match status" value="3"/>
</dbReference>
<dbReference type="InterPro" id="IPR019734">
    <property type="entry name" value="TPR_rpt"/>
</dbReference>
<dbReference type="PANTHER" id="PTHR44858:SF1">
    <property type="entry name" value="UDP-N-ACETYLGLUCOSAMINE--PEPTIDE N-ACETYLGLUCOSAMINYLTRANSFERASE SPINDLY-RELATED"/>
    <property type="match status" value="1"/>
</dbReference>
<keyword evidence="6" id="KW-1185">Reference proteome</keyword>
<dbReference type="Pfam" id="PF13432">
    <property type="entry name" value="TPR_16"/>
    <property type="match status" value="6"/>
</dbReference>
<feature type="repeat" description="TPR" evidence="3">
    <location>
        <begin position="822"/>
        <end position="855"/>
    </location>
</feature>
<feature type="repeat" description="TPR" evidence="3">
    <location>
        <begin position="856"/>
        <end position="889"/>
    </location>
</feature>
<feature type="compositionally biased region" description="Basic and acidic residues" evidence="4">
    <location>
        <begin position="84"/>
        <end position="95"/>
    </location>
</feature>
<feature type="compositionally biased region" description="Basic residues" evidence="4">
    <location>
        <begin position="119"/>
        <end position="128"/>
    </location>
</feature>
<feature type="repeat" description="TPR" evidence="3">
    <location>
        <begin position="992"/>
        <end position="1025"/>
    </location>
</feature>
<feature type="repeat" description="TPR" evidence="3">
    <location>
        <begin position="618"/>
        <end position="651"/>
    </location>
</feature>
<keyword evidence="1" id="KW-0677">Repeat</keyword>
<feature type="repeat" description="TPR" evidence="3">
    <location>
        <begin position="924"/>
        <end position="957"/>
    </location>
</feature>
<dbReference type="PROSITE" id="PS50005">
    <property type="entry name" value="TPR"/>
    <property type="match status" value="14"/>
</dbReference>
<feature type="repeat" description="TPR" evidence="3">
    <location>
        <begin position="584"/>
        <end position="617"/>
    </location>
</feature>
<dbReference type="AlphaFoldDB" id="A0A089XE42"/>
<organism evidence="5 6">
    <name type="scientific">Streptomyces glaucescens</name>
    <dbReference type="NCBI Taxonomy" id="1907"/>
    <lineage>
        <taxon>Bacteria</taxon>
        <taxon>Bacillati</taxon>
        <taxon>Actinomycetota</taxon>
        <taxon>Actinomycetes</taxon>
        <taxon>Kitasatosporales</taxon>
        <taxon>Streptomycetaceae</taxon>
        <taxon>Streptomyces</taxon>
    </lineage>
</organism>
<keyword evidence="2 3" id="KW-0802">TPR repeat</keyword>
<dbReference type="Pfam" id="PF13414">
    <property type="entry name" value="TPR_11"/>
    <property type="match status" value="1"/>
</dbReference>
<dbReference type="PANTHER" id="PTHR44858">
    <property type="entry name" value="TETRATRICOPEPTIDE REPEAT PROTEIN 6"/>
    <property type="match status" value="1"/>
</dbReference>
<feature type="repeat" description="TPR" evidence="3">
    <location>
        <begin position="788"/>
        <end position="821"/>
    </location>
</feature>
<evidence type="ECO:0000256" key="4">
    <source>
        <dbReference type="SAM" id="MobiDB-lite"/>
    </source>
</evidence>
<dbReference type="HOGENOM" id="CLU_006862_0_0_11"/>
<evidence type="ECO:0000256" key="2">
    <source>
        <dbReference type="ARBA" id="ARBA00022803"/>
    </source>
</evidence>
<dbReference type="InterPro" id="IPR050498">
    <property type="entry name" value="Ycf3"/>
</dbReference>
<gene>
    <name evidence="5" type="ORF">SGLAU_31645</name>
</gene>
<accession>A0A089XE42</accession>